<feature type="compositionally biased region" description="Low complexity" evidence="7">
    <location>
        <begin position="114"/>
        <end position="132"/>
    </location>
</feature>
<evidence type="ECO:0000256" key="3">
    <source>
        <dbReference type="ARBA" id="ARBA00022692"/>
    </source>
</evidence>
<accession>A0A7M7N218</accession>
<dbReference type="InParanoid" id="A0A7M7N218"/>
<evidence type="ECO:0000313" key="10">
    <source>
        <dbReference type="Proteomes" id="UP000007110"/>
    </source>
</evidence>
<keyword evidence="5 8" id="KW-1133">Transmembrane helix</keyword>
<evidence type="ECO:0000256" key="7">
    <source>
        <dbReference type="SAM" id="MobiDB-lite"/>
    </source>
</evidence>
<dbReference type="KEGG" id="spu:115919538"/>
<keyword evidence="10" id="KW-1185">Reference proteome</keyword>
<evidence type="ECO:0000256" key="8">
    <source>
        <dbReference type="SAM" id="Phobius"/>
    </source>
</evidence>
<dbReference type="KEGG" id="spu:578652"/>
<feature type="region of interest" description="Disordered" evidence="7">
    <location>
        <begin position="17"/>
        <end position="142"/>
    </location>
</feature>
<dbReference type="InterPro" id="IPR007007">
    <property type="entry name" value="Ninjurin"/>
</dbReference>
<dbReference type="OrthoDB" id="6114058at2759"/>
<feature type="compositionally biased region" description="Polar residues" evidence="7">
    <location>
        <begin position="69"/>
        <end position="83"/>
    </location>
</feature>
<dbReference type="RefSeq" id="XP_030829477.1">
    <property type="nucleotide sequence ID" value="XM_030973617.1"/>
</dbReference>
<feature type="transmembrane region" description="Helical" evidence="8">
    <location>
        <begin position="227"/>
        <end position="252"/>
    </location>
</feature>
<evidence type="ECO:0000256" key="1">
    <source>
        <dbReference type="ARBA" id="ARBA00004141"/>
    </source>
</evidence>
<evidence type="ECO:0000256" key="6">
    <source>
        <dbReference type="ARBA" id="ARBA00023136"/>
    </source>
</evidence>
<proteinExistence type="inferred from homology"/>
<organism evidence="9 10">
    <name type="scientific">Strongylocentrotus purpuratus</name>
    <name type="common">Purple sea urchin</name>
    <dbReference type="NCBI Taxonomy" id="7668"/>
    <lineage>
        <taxon>Eukaryota</taxon>
        <taxon>Metazoa</taxon>
        <taxon>Echinodermata</taxon>
        <taxon>Eleutherozoa</taxon>
        <taxon>Echinozoa</taxon>
        <taxon>Echinoidea</taxon>
        <taxon>Euechinoidea</taxon>
        <taxon>Echinacea</taxon>
        <taxon>Camarodonta</taxon>
        <taxon>Echinidea</taxon>
        <taxon>Strongylocentrotidae</taxon>
        <taxon>Strongylocentrotus</taxon>
    </lineage>
</organism>
<evidence type="ECO:0000313" key="9">
    <source>
        <dbReference type="EnsemblMetazoa" id="XP_030829477"/>
    </source>
</evidence>
<evidence type="ECO:0008006" key="11">
    <source>
        <dbReference type="Google" id="ProtNLM"/>
    </source>
</evidence>
<evidence type="ECO:0000256" key="4">
    <source>
        <dbReference type="ARBA" id="ARBA00022889"/>
    </source>
</evidence>
<dbReference type="GO" id="GO:0007155">
    <property type="term" value="P:cell adhesion"/>
    <property type="evidence" value="ECO:0000318"/>
    <property type="project" value="GO_Central"/>
</dbReference>
<dbReference type="EnsemblMetazoa" id="XM_778809">
    <property type="protein sequence ID" value="XP_783902"/>
    <property type="gene ID" value="LOC578652"/>
</dbReference>
<dbReference type="GeneID" id="578652"/>
<comment type="similarity">
    <text evidence="2">Belongs to the ninjurin family.</text>
</comment>
<reference evidence="10" key="1">
    <citation type="submission" date="2015-02" db="EMBL/GenBank/DDBJ databases">
        <title>Genome sequencing for Strongylocentrotus purpuratus.</title>
        <authorList>
            <person name="Murali S."/>
            <person name="Liu Y."/>
            <person name="Vee V."/>
            <person name="English A."/>
            <person name="Wang M."/>
            <person name="Skinner E."/>
            <person name="Han Y."/>
            <person name="Muzny D.M."/>
            <person name="Worley K.C."/>
            <person name="Gibbs R.A."/>
        </authorList>
    </citation>
    <scope>NUCLEOTIDE SEQUENCE</scope>
</reference>
<dbReference type="GO" id="GO:0016020">
    <property type="term" value="C:membrane"/>
    <property type="evidence" value="ECO:0007669"/>
    <property type="project" value="UniProtKB-SubCell"/>
</dbReference>
<dbReference type="OMA" id="NENDFCK"/>
<evidence type="ECO:0000256" key="5">
    <source>
        <dbReference type="ARBA" id="ARBA00022989"/>
    </source>
</evidence>
<dbReference type="EnsemblMetazoa" id="XM_030973617">
    <property type="protein sequence ID" value="XP_030829477"/>
    <property type="gene ID" value="LOC115919538"/>
</dbReference>
<keyword evidence="6 8" id="KW-0472">Membrane</keyword>
<feature type="transmembrane region" description="Helical" evidence="8">
    <location>
        <begin position="272"/>
        <end position="292"/>
    </location>
</feature>
<dbReference type="PANTHER" id="PTHR12316">
    <property type="entry name" value="NINJURIN-RELATED"/>
    <property type="match status" value="1"/>
</dbReference>
<comment type="subcellular location">
    <subcellularLocation>
        <location evidence="1">Membrane</location>
        <topology evidence="1">Multi-pass membrane protein</topology>
    </subcellularLocation>
</comment>
<protein>
    <recommendedName>
        <fullName evidence="11">Ninjurin-2</fullName>
    </recommendedName>
</protein>
<sequence>MLASQSVSLALCTSRRMTEEIRPASSPHGSGSLVDGSGDSPPAMLSSPADEENGELLQSSSFGGEGSSKHSTLSNKDNVSTHHVQLGRPQAHPYPHPGSPLSDEESPLLEAKRSTTSSRAGSRAGSSSAKGTLASQKGRVHRRSLSMIVQPGSVRRHLNIVENEYDVETAMSVPATPVPQNPPPPPIDFNLYATKKTIAEGFLVVALLAANAAQLKTIITAGKENQFHGFVTALVILSIVLLIIVIVFLLLLGRDNLNDVYKQRKLDWINNFATALVFCIVFMNIFVCAFGIEHTPPS</sequence>
<feature type="compositionally biased region" description="Low complexity" evidence="7">
    <location>
        <begin position="29"/>
        <end position="40"/>
    </location>
</feature>
<keyword evidence="4" id="KW-0130">Cell adhesion</keyword>
<dbReference type="GeneID" id="115919538"/>
<dbReference type="PANTHER" id="PTHR12316:SF17">
    <property type="entry name" value="NINJURIN C, ISOFORM D"/>
    <property type="match status" value="1"/>
</dbReference>
<dbReference type="RefSeq" id="XP_783902.2">
    <property type="nucleotide sequence ID" value="XM_778809.3"/>
</dbReference>
<dbReference type="AlphaFoldDB" id="A0A7M7N218"/>
<name>A0A7M7N218_STRPU</name>
<reference evidence="9" key="2">
    <citation type="submission" date="2021-01" db="UniProtKB">
        <authorList>
            <consortium name="EnsemblMetazoa"/>
        </authorList>
    </citation>
    <scope>IDENTIFICATION</scope>
</reference>
<dbReference type="GO" id="GO:0042246">
    <property type="term" value="P:tissue regeneration"/>
    <property type="evidence" value="ECO:0007669"/>
    <property type="project" value="InterPro"/>
</dbReference>
<keyword evidence="3 8" id="KW-0812">Transmembrane</keyword>
<dbReference type="Proteomes" id="UP000007110">
    <property type="component" value="Unassembled WGS sequence"/>
</dbReference>
<dbReference type="Pfam" id="PF04923">
    <property type="entry name" value="Ninjurin"/>
    <property type="match status" value="1"/>
</dbReference>
<evidence type="ECO:0000256" key="2">
    <source>
        <dbReference type="ARBA" id="ARBA00008141"/>
    </source>
</evidence>